<dbReference type="AlphaFoldDB" id="A0A026WW26"/>
<gene>
    <name evidence="2" type="ORF">X777_16109</name>
</gene>
<dbReference type="OrthoDB" id="7553093at2759"/>
<evidence type="ECO:0000313" key="2">
    <source>
        <dbReference type="EMBL" id="EZA59906.1"/>
    </source>
</evidence>
<dbReference type="OMA" id="VCNPWAG"/>
<sequence length="65" mass="6472">MGKLLVLLCFALIAMTVVMACTPPGAPCTSDSDCCASFVCNPWAGRCTGGPGGPGGPGGRWGPRT</sequence>
<dbReference type="Proteomes" id="UP000053097">
    <property type="component" value="Unassembled WGS sequence"/>
</dbReference>
<organism evidence="2 3">
    <name type="scientific">Ooceraea biroi</name>
    <name type="common">Clonal raider ant</name>
    <name type="synonym">Cerapachys biroi</name>
    <dbReference type="NCBI Taxonomy" id="2015173"/>
    <lineage>
        <taxon>Eukaryota</taxon>
        <taxon>Metazoa</taxon>
        <taxon>Ecdysozoa</taxon>
        <taxon>Arthropoda</taxon>
        <taxon>Hexapoda</taxon>
        <taxon>Insecta</taxon>
        <taxon>Pterygota</taxon>
        <taxon>Neoptera</taxon>
        <taxon>Endopterygota</taxon>
        <taxon>Hymenoptera</taxon>
        <taxon>Apocrita</taxon>
        <taxon>Aculeata</taxon>
        <taxon>Formicoidea</taxon>
        <taxon>Formicidae</taxon>
        <taxon>Dorylinae</taxon>
        <taxon>Ooceraea</taxon>
    </lineage>
</organism>
<reference evidence="2 3" key="1">
    <citation type="journal article" date="2014" name="Curr. Biol.">
        <title>The genome of the clonal raider ant Cerapachys biroi.</title>
        <authorList>
            <person name="Oxley P.R."/>
            <person name="Ji L."/>
            <person name="Fetter-Pruneda I."/>
            <person name="McKenzie S.K."/>
            <person name="Li C."/>
            <person name="Hu H."/>
            <person name="Zhang G."/>
            <person name="Kronauer D.J."/>
        </authorList>
    </citation>
    <scope>NUCLEOTIDE SEQUENCE [LARGE SCALE GENOMIC DNA]</scope>
</reference>
<feature type="signal peptide" evidence="1">
    <location>
        <begin position="1"/>
        <end position="20"/>
    </location>
</feature>
<name>A0A026WW26_OOCBI</name>
<keyword evidence="1" id="KW-0732">Signal</keyword>
<protein>
    <submittedName>
        <fullName evidence="2">Uncharacterized protein</fullName>
    </submittedName>
</protein>
<evidence type="ECO:0000313" key="3">
    <source>
        <dbReference type="Proteomes" id="UP000053097"/>
    </source>
</evidence>
<accession>A0A026WW26</accession>
<dbReference type="EMBL" id="KK107087">
    <property type="protein sequence ID" value="EZA59906.1"/>
    <property type="molecule type" value="Genomic_DNA"/>
</dbReference>
<proteinExistence type="predicted"/>
<keyword evidence="3" id="KW-1185">Reference proteome</keyword>
<dbReference type="PROSITE" id="PS51257">
    <property type="entry name" value="PROKAR_LIPOPROTEIN"/>
    <property type="match status" value="1"/>
</dbReference>
<evidence type="ECO:0000256" key="1">
    <source>
        <dbReference type="SAM" id="SignalP"/>
    </source>
</evidence>
<feature type="chain" id="PRO_5001541686" evidence="1">
    <location>
        <begin position="21"/>
        <end position="65"/>
    </location>
</feature>